<accession>A0A109II19</accession>
<proteinExistence type="predicted"/>
<dbReference type="RefSeq" id="WP_067312326.1">
    <property type="nucleotide sequence ID" value="NZ_CP109472.1"/>
</dbReference>
<name>A0A109II19_9ACTN</name>
<dbReference type="AlphaFoldDB" id="A0A109II19"/>
<sequence>MRRLFWLGIGLAVGVVVVRKATRTAQAYTPAGIASGLSESAGGLVESLRSFVEDVRIGMAEREQEIHEAFARGEAFDDQFAELREDPRIGDREIFPEEPQR</sequence>
<evidence type="ECO:0000313" key="1">
    <source>
        <dbReference type="EMBL" id="SCG81428.1"/>
    </source>
</evidence>
<gene>
    <name evidence="1" type="ORF">GA0070623_5807</name>
</gene>
<keyword evidence="2" id="KW-1185">Reference proteome</keyword>
<evidence type="ECO:0000313" key="2">
    <source>
        <dbReference type="Proteomes" id="UP000198226"/>
    </source>
</evidence>
<dbReference type="Proteomes" id="UP000198226">
    <property type="component" value="Chromosome I"/>
</dbReference>
<evidence type="ECO:0008006" key="3">
    <source>
        <dbReference type="Google" id="ProtNLM"/>
    </source>
</evidence>
<reference evidence="2" key="1">
    <citation type="submission" date="2016-06" db="EMBL/GenBank/DDBJ databases">
        <authorList>
            <person name="Varghese N."/>
            <person name="Submissions Spin"/>
        </authorList>
    </citation>
    <scope>NUCLEOTIDE SEQUENCE [LARGE SCALE GENOMIC DNA]</scope>
    <source>
        <strain evidence="2">DSM 44983</strain>
    </source>
</reference>
<protein>
    <recommendedName>
        <fullName evidence="3">Secreted protein</fullName>
    </recommendedName>
</protein>
<organism evidence="1 2">
    <name type="scientific">Micromonospora rifamycinica</name>
    <dbReference type="NCBI Taxonomy" id="291594"/>
    <lineage>
        <taxon>Bacteria</taxon>
        <taxon>Bacillati</taxon>
        <taxon>Actinomycetota</taxon>
        <taxon>Actinomycetes</taxon>
        <taxon>Micromonosporales</taxon>
        <taxon>Micromonosporaceae</taxon>
        <taxon>Micromonospora</taxon>
    </lineage>
</organism>
<dbReference type="OrthoDB" id="3538051at2"/>
<dbReference type="EMBL" id="LT607752">
    <property type="protein sequence ID" value="SCG81428.1"/>
    <property type="molecule type" value="Genomic_DNA"/>
</dbReference>